<evidence type="ECO:0000313" key="2">
    <source>
        <dbReference type="EMBL" id="BAJ06118.1"/>
    </source>
</evidence>
<organismHost>
    <name type="scientific">Aeropyrum pernix</name>
    <dbReference type="NCBI Taxonomy" id="56636"/>
</organismHost>
<keyword evidence="3" id="KW-1185">Reference proteome</keyword>
<protein>
    <submittedName>
        <fullName evidence="2">Minor virion protein</fullName>
    </submittedName>
</protein>
<keyword evidence="1" id="KW-0812">Transmembrane</keyword>
<reference evidence="2 3" key="1">
    <citation type="journal article" date="2010" name="Virology">
        <title>Diversity of viruses of the hyperthermophilic archaeal genus Aeropyrum, and isolation of the Aeropyrum pernix bacilliform virus 1, APBV1, the first representative of the family Clavaviridae.</title>
        <authorList>
            <person name="Mochizuki T."/>
            <person name="Yoshida T."/>
            <person name="Tanaka R."/>
            <person name="Forterre P."/>
            <person name="Sako Y."/>
            <person name="Prangishvili D."/>
        </authorList>
    </citation>
    <scope>NUCLEOTIDE SEQUENCE [LARGE SCALE GENOMIC DNA]</scope>
    <source>
        <strain evidence="3">Isolate -/Japan/Tanaka/2005</strain>
    </source>
</reference>
<proteinExistence type="predicted"/>
<name>D4QF74_APBV1</name>
<dbReference type="EMBL" id="AB537968">
    <property type="protein sequence ID" value="BAJ06118.1"/>
    <property type="molecule type" value="Genomic_DNA"/>
</dbReference>
<feature type="transmembrane region" description="Helical" evidence="1">
    <location>
        <begin position="28"/>
        <end position="49"/>
    </location>
</feature>
<keyword evidence="1" id="KW-0472">Membrane</keyword>
<organism evidence="2 3">
    <name type="scientific">Aeropyrum pernix bacilliform virus 1 (isolate -/Japan/Tanaka/2005)</name>
    <name type="common">APBV1</name>
    <dbReference type="NCBI Taxonomy" id="1289471"/>
    <lineage>
        <taxon>Viruses</taxon>
        <taxon>Viruses incertae sedis</taxon>
        <taxon>Clavaviridae</taxon>
        <taxon>Clavavirus</taxon>
        <taxon>Clavavirus yamagawaense</taxon>
    </lineage>
</organism>
<dbReference type="SMR" id="D4QF74"/>
<evidence type="ECO:0000313" key="3">
    <source>
        <dbReference type="Proteomes" id="UP000011271"/>
    </source>
</evidence>
<evidence type="ECO:0000256" key="1">
    <source>
        <dbReference type="SAM" id="Phobius"/>
    </source>
</evidence>
<sequence length="93" mass="9650">MRLVPISLRRIQASGQGEGSVLREFRTLLIGVALLFLAPTLISVITGLADITLAVDVDGDGTTEDLSALLKIMALIGPVLLVAGALDAVINRG</sequence>
<dbReference type="Proteomes" id="UP000011271">
    <property type="component" value="Segment"/>
</dbReference>
<accession>D4QF74</accession>
<keyword evidence="1" id="KW-1133">Transmembrane helix</keyword>
<feature type="transmembrane region" description="Helical" evidence="1">
    <location>
        <begin position="69"/>
        <end position="90"/>
    </location>
</feature>